<sequence>MMNLKHFENKAHRTYWSVHIEAWRRSGLSRSRYCRDHGLSRRTFSSWMIYLMGRDEARKHEEYQAELRREQTLKNLEKGRTRRQKGLRFGARTDMQSRAVQAFWAMHLEALSWSGMSLRQYAIALNLSRHAMQKWRKRLEDGELEIDWRAQLHPSARPRVSTNASTNASETDLTPKKGASRRAARRFFSDEQKLAIALE</sequence>
<dbReference type="OrthoDB" id="7275306at2"/>
<dbReference type="RefSeq" id="WP_051615499.1">
    <property type="nucleotide sequence ID" value="NZ_AWFG01000044.1"/>
</dbReference>
<evidence type="ECO:0000256" key="1">
    <source>
        <dbReference type="SAM" id="MobiDB-lite"/>
    </source>
</evidence>
<proteinExistence type="predicted"/>
<keyword evidence="3" id="KW-1185">Reference proteome</keyword>
<feature type="compositionally biased region" description="Polar residues" evidence="1">
    <location>
        <begin position="160"/>
        <end position="172"/>
    </location>
</feature>
<name>A0A062UDS4_9PROT</name>
<comment type="caution">
    <text evidence="2">The sequence shown here is derived from an EMBL/GenBank/DDBJ whole genome shotgun (WGS) entry which is preliminary data.</text>
</comment>
<dbReference type="AlphaFoldDB" id="A0A062UDS4"/>
<dbReference type="Proteomes" id="UP000027190">
    <property type="component" value="Unassembled WGS sequence"/>
</dbReference>
<dbReference type="eggNOG" id="COG2963">
    <property type="taxonomic scope" value="Bacteria"/>
</dbReference>
<evidence type="ECO:0000313" key="3">
    <source>
        <dbReference type="Proteomes" id="UP000027190"/>
    </source>
</evidence>
<reference evidence="2 3" key="1">
    <citation type="journal article" date="2014" name="Antonie Van Leeuwenhoek">
        <title>Hyphomonas beringensis sp. nov. and Hyphomonas chukchiensis sp. nov., isolated from surface seawater of the Bering Sea and Chukchi Sea.</title>
        <authorList>
            <person name="Li C."/>
            <person name="Lai Q."/>
            <person name="Li G."/>
            <person name="Dong C."/>
            <person name="Wang J."/>
            <person name="Liao Y."/>
            <person name="Shao Z."/>
        </authorList>
    </citation>
    <scope>NUCLEOTIDE SEQUENCE [LARGE SCALE GENOMIC DNA]</scope>
    <source>
        <strain evidence="2 3">BH-BN04-4</strain>
    </source>
</reference>
<dbReference type="NCBIfam" id="NF047593">
    <property type="entry name" value="IS66_ISAeme5_TnpA"/>
    <property type="match status" value="2"/>
</dbReference>
<dbReference type="STRING" id="1280947.HY30_18515"/>
<feature type="non-terminal residue" evidence="2">
    <location>
        <position position="199"/>
    </location>
</feature>
<protein>
    <submittedName>
        <fullName evidence="2">Uncharacterized protein</fullName>
    </submittedName>
</protein>
<accession>A0A062UDS4</accession>
<organism evidence="2 3">
    <name type="scientific">Hyphomonas chukchiensis</name>
    <dbReference type="NCBI Taxonomy" id="1280947"/>
    <lineage>
        <taxon>Bacteria</taxon>
        <taxon>Pseudomonadati</taxon>
        <taxon>Pseudomonadota</taxon>
        <taxon>Alphaproteobacteria</taxon>
        <taxon>Hyphomonadales</taxon>
        <taxon>Hyphomonadaceae</taxon>
        <taxon>Hyphomonas</taxon>
    </lineage>
</organism>
<evidence type="ECO:0000313" key="2">
    <source>
        <dbReference type="EMBL" id="KCZ56482.1"/>
    </source>
</evidence>
<feature type="region of interest" description="Disordered" evidence="1">
    <location>
        <begin position="155"/>
        <end position="184"/>
    </location>
</feature>
<gene>
    <name evidence="2" type="ORF">HY30_18515</name>
</gene>
<dbReference type="EMBL" id="AWFG01000044">
    <property type="protein sequence ID" value="KCZ56482.1"/>
    <property type="molecule type" value="Genomic_DNA"/>
</dbReference>